<gene>
    <name evidence="2" type="ORF">M569_05875</name>
</gene>
<keyword evidence="3" id="KW-1185">Reference proteome</keyword>
<dbReference type="Proteomes" id="UP000015453">
    <property type="component" value="Unassembled WGS sequence"/>
</dbReference>
<dbReference type="PANTHER" id="PTHR16166:SF143">
    <property type="entry name" value="PROTEIN SORTING-ASSOCIATED PROTEIN, PUTATIVE (DUF1162)-RELATED"/>
    <property type="match status" value="1"/>
</dbReference>
<proteinExistence type="predicted"/>
<organism evidence="2 3">
    <name type="scientific">Genlisea aurea</name>
    <dbReference type="NCBI Taxonomy" id="192259"/>
    <lineage>
        <taxon>Eukaryota</taxon>
        <taxon>Viridiplantae</taxon>
        <taxon>Streptophyta</taxon>
        <taxon>Embryophyta</taxon>
        <taxon>Tracheophyta</taxon>
        <taxon>Spermatophyta</taxon>
        <taxon>Magnoliopsida</taxon>
        <taxon>eudicotyledons</taxon>
        <taxon>Gunneridae</taxon>
        <taxon>Pentapetalae</taxon>
        <taxon>asterids</taxon>
        <taxon>lamiids</taxon>
        <taxon>Lamiales</taxon>
        <taxon>Lentibulariaceae</taxon>
        <taxon>Genlisea</taxon>
    </lineage>
</organism>
<feature type="domain" description="Vacuolar protein sorting-associated protein 13 VPS13 adaptor binding" evidence="1">
    <location>
        <begin position="63"/>
        <end position="312"/>
    </location>
</feature>
<sequence length="652" mass="73015">LSNSINEMKGDGCIIPSCYDLDEQKGILERKDGLGVICSDKTLSDIGSATETNLKSPKPLLNFHRKVTACLFSPDPSSYSGEVMVKLSRYMSSTVGNFSKRSWSVPFSLIPPTGTTSVILPQPSSASGYVLSVSSVAAPISGRTKVITFQPRYVITNTCTKALCYKQKGTNFPFTLETGQHSHIHWMDVNREQMISVRFAEPGWEWSGSFLPEQLGDTQVKLRNYTNSTVLMVRVEVRSADVTTGDEKIVGSTTGNSGTNLIILSDDNTGFMPYRIDNHSRERLRIYQPKCESFETVVYPYTSSHYAWDEPCYPHRLIIEVPGERILGSYVIDDTSAESVINLPATSEKPERILVVTVHSEGAIKVISIIDSNHHVLNGVESLRAPRLNDRGKTPNDFEVLSYNERISIEIPFLGVSLMNSHLEELLFVSARNTKVNFVQDLYQQQFSLQIAALQIDNQLHATPYPVILSFEHGNNGTEVNQIKVKENSVKLISGNGSKLLPTSLDNAVFSLAVSKWRNTDASLVSFETISLRMADFYLEIEQEIGLKLFEFGKAASSKFEIKGFQHIYSSEILFPDVERRTSSFDLTARVKEYYYIPSSSTPTNSEDFRTNGFLPDILPVGAPWQQVHIDERKQKKVYVEMFDISPIKLTL</sequence>
<dbReference type="Pfam" id="PF25036">
    <property type="entry name" value="VPS13_VAB"/>
    <property type="match status" value="1"/>
</dbReference>
<reference evidence="2 3" key="1">
    <citation type="journal article" date="2013" name="BMC Genomics">
        <title>The miniature genome of a carnivorous plant Genlisea aurea contains a low number of genes and short non-coding sequences.</title>
        <authorList>
            <person name="Leushkin E.V."/>
            <person name="Sutormin R.A."/>
            <person name="Nabieva E.R."/>
            <person name="Penin A.A."/>
            <person name="Kondrashov A.S."/>
            <person name="Logacheva M.D."/>
        </authorList>
    </citation>
    <scope>NUCLEOTIDE SEQUENCE [LARGE SCALE GENOMIC DNA]</scope>
</reference>
<protein>
    <recommendedName>
        <fullName evidence="1">Vacuolar protein sorting-associated protein 13 VPS13 adaptor binding domain-containing protein</fullName>
    </recommendedName>
</protein>
<dbReference type="GO" id="GO:0045053">
    <property type="term" value="P:protein retention in Golgi apparatus"/>
    <property type="evidence" value="ECO:0007669"/>
    <property type="project" value="TreeGrafter"/>
</dbReference>
<comment type="caution">
    <text evidence="2">The sequence shown here is derived from an EMBL/GenBank/DDBJ whole genome shotgun (WGS) entry which is preliminary data.</text>
</comment>
<feature type="non-terminal residue" evidence="2">
    <location>
        <position position="1"/>
    </location>
</feature>
<evidence type="ECO:0000313" key="3">
    <source>
        <dbReference type="Proteomes" id="UP000015453"/>
    </source>
</evidence>
<dbReference type="GO" id="GO:0006623">
    <property type="term" value="P:protein targeting to vacuole"/>
    <property type="evidence" value="ECO:0007669"/>
    <property type="project" value="TreeGrafter"/>
</dbReference>
<dbReference type="PANTHER" id="PTHR16166">
    <property type="entry name" value="VACUOLAR PROTEIN SORTING-ASSOCIATED PROTEIN VPS13"/>
    <property type="match status" value="1"/>
</dbReference>
<dbReference type="InterPro" id="IPR026847">
    <property type="entry name" value="VPS13"/>
</dbReference>
<accession>S8CVE9</accession>
<name>S8CVE9_9LAMI</name>
<dbReference type="EMBL" id="AUSU01002386">
    <property type="protein sequence ID" value="EPS68891.1"/>
    <property type="molecule type" value="Genomic_DNA"/>
</dbReference>
<dbReference type="InterPro" id="IPR009543">
    <property type="entry name" value="VPS13_VAB"/>
</dbReference>
<dbReference type="AlphaFoldDB" id="S8CVE9"/>
<dbReference type="OrthoDB" id="428159at2759"/>
<feature type="non-terminal residue" evidence="2">
    <location>
        <position position="652"/>
    </location>
</feature>
<evidence type="ECO:0000259" key="1">
    <source>
        <dbReference type="Pfam" id="PF25036"/>
    </source>
</evidence>
<evidence type="ECO:0000313" key="2">
    <source>
        <dbReference type="EMBL" id="EPS68891.1"/>
    </source>
</evidence>